<protein>
    <submittedName>
        <fullName evidence="1">Uncharacterized protein</fullName>
    </submittedName>
</protein>
<dbReference type="InterPro" id="IPR046203">
    <property type="entry name" value="DUF6236"/>
</dbReference>
<evidence type="ECO:0000313" key="2">
    <source>
        <dbReference type="Proteomes" id="UP000265325"/>
    </source>
</evidence>
<organism evidence="1 2">
    <name type="scientific">Streptomyces showdoensis</name>
    <dbReference type="NCBI Taxonomy" id="68268"/>
    <lineage>
        <taxon>Bacteria</taxon>
        <taxon>Bacillati</taxon>
        <taxon>Actinomycetota</taxon>
        <taxon>Actinomycetes</taxon>
        <taxon>Kitasatosporales</taxon>
        <taxon>Streptomycetaceae</taxon>
        <taxon>Streptomyces</taxon>
    </lineage>
</organism>
<dbReference type="RefSeq" id="WP_046908901.1">
    <property type="nucleotide sequence ID" value="NZ_JBHMCW010000013.1"/>
</dbReference>
<accession>A0A2P2GNR2</accession>
<dbReference type="Pfam" id="PF19749">
    <property type="entry name" value="DUF6236"/>
    <property type="match status" value="1"/>
</dbReference>
<keyword evidence="2" id="KW-1185">Reference proteome</keyword>
<name>A0A2P2GNR2_STREW</name>
<sequence>MRVLLYYPLVSPPPEVVHQALLYWDALASVTPLDRQVRRAATSPELAELEQLGLYHPMDHYRLFDQALPDREFTDRIRVALRRLAERQAAAPAPFDAYINSSKWSWSLERHLVSLGLGTRLSGRWSIAVTAETAQTVIGAAARIAAAEASRDTTAYIPYTDARVAHRAARELSPGTLSGGYEVDLGRVLPLPAPGTPLSAVLAFRERHADERHRLLRAVHRLLGELRRDYAHPAEVLGELERELSAAAADYRAAGTALRLAWRTRLITVAVALTGAAGAAASLPGWATVTAATAGAYAVNVATAPIRPLKTRRDDHDFAYLHHVREDLG</sequence>
<dbReference type="Proteomes" id="UP000265325">
    <property type="component" value="Unassembled WGS sequence"/>
</dbReference>
<dbReference type="AlphaFoldDB" id="A0A2P2GNR2"/>
<evidence type="ECO:0000313" key="1">
    <source>
        <dbReference type="EMBL" id="KKZ72509.1"/>
    </source>
</evidence>
<proteinExistence type="predicted"/>
<dbReference type="OrthoDB" id="3694713at2"/>
<dbReference type="EMBL" id="LAQS01000026">
    <property type="protein sequence ID" value="KKZ72509.1"/>
    <property type="molecule type" value="Genomic_DNA"/>
</dbReference>
<reference evidence="1 2" key="1">
    <citation type="submission" date="2015-05" db="EMBL/GenBank/DDBJ databases">
        <title>Draft Genome assembly of Streptomyces showdoensis.</title>
        <authorList>
            <person name="Thapa K.K."/>
            <person name="Metsa-Ketela M."/>
        </authorList>
    </citation>
    <scope>NUCLEOTIDE SEQUENCE [LARGE SCALE GENOMIC DNA]</scope>
    <source>
        <strain evidence="1 2">ATCC 15227</strain>
    </source>
</reference>
<gene>
    <name evidence="1" type="ORF">VO63_18300</name>
</gene>
<comment type="caution">
    <text evidence="1">The sequence shown here is derived from an EMBL/GenBank/DDBJ whole genome shotgun (WGS) entry which is preliminary data.</text>
</comment>